<name>A0ABT6X9K1_9BURK</name>
<proteinExistence type="predicted"/>
<keyword evidence="2" id="KW-0802">TPR repeat</keyword>
<gene>
    <name evidence="4" type="ORF">QLQ16_12645</name>
</gene>
<keyword evidence="5" id="KW-1185">Reference proteome</keyword>
<evidence type="ECO:0000256" key="2">
    <source>
        <dbReference type="ARBA" id="ARBA00022803"/>
    </source>
</evidence>
<dbReference type="Pfam" id="PF13432">
    <property type="entry name" value="TPR_16"/>
    <property type="match status" value="1"/>
</dbReference>
<evidence type="ECO:0000256" key="3">
    <source>
        <dbReference type="SAM" id="SignalP"/>
    </source>
</evidence>
<evidence type="ECO:0000313" key="4">
    <source>
        <dbReference type="EMBL" id="MDI9234678.1"/>
    </source>
</evidence>
<accession>A0ABT6X9K1</accession>
<feature type="signal peptide" evidence="3">
    <location>
        <begin position="1"/>
        <end position="19"/>
    </location>
</feature>
<dbReference type="InterPro" id="IPR051685">
    <property type="entry name" value="Ycf3/AcsC/BcsC/TPR_MFPF"/>
</dbReference>
<dbReference type="Proteomes" id="UP001431902">
    <property type="component" value="Unassembled WGS sequence"/>
</dbReference>
<dbReference type="EMBL" id="JASGBH010000009">
    <property type="protein sequence ID" value="MDI9234678.1"/>
    <property type="molecule type" value="Genomic_DNA"/>
</dbReference>
<dbReference type="Pfam" id="PF14559">
    <property type="entry name" value="TPR_19"/>
    <property type="match status" value="1"/>
</dbReference>
<dbReference type="Gene3D" id="1.25.40.10">
    <property type="entry name" value="Tetratricopeptide repeat domain"/>
    <property type="match status" value="2"/>
</dbReference>
<dbReference type="InterPro" id="IPR019734">
    <property type="entry name" value="TPR_rpt"/>
</dbReference>
<keyword evidence="1" id="KW-0677">Repeat</keyword>
<organism evidence="4 5">
    <name type="scientific">Limnohabitans lacus</name>
    <dbReference type="NCBI Taxonomy" id="3045173"/>
    <lineage>
        <taxon>Bacteria</taxon>
        <taxon>Pseudomonadati</taxon>
        <taxon>Pseudomonadota</taxon>
        <taxon>Betaproteobacteria</taxon>
        <taxon>Burkholderiales</taxon>
        <taxon>Comamonadaceae</taxon>
        <taxon>Limnohabitans</taxon>
    </lineage>
</organism>
<feature type="chain" id="PRO_5046272424" evidence="3">
    <location>
        <begin position="20"/>
        <end position="578"/>
    </location>
</feature>
<evidence type="ECO:0000313" key="5">
    <source>
        <dbReference type="Proteomes" id="UP001431902"/>
    </source>
</evidence>
<keyword evidence="3" id="KW-0732">Signal</keyword>
<dbReference type="SMART" id="SM00028">
    <property type="entry name" value="TPR"/>
    <property type="match status" value="5"/>
</dbReference>
<dbReference type="PANTHER" id="PTHR44943">
    <property type="entry name" value="CELLULOSE SYNTHASE OPERON PROTEIN C"/>
    <property type="match status" value="1"/>
</dbReference>
<dbReference type="PANTHER" id="PTHR44943:SF8">
    <property type="entry name" value="TPR REPEAT-CONTAINING PROTEIN MJ0263"/>
    <property type="match status" value="1"/>
</dbReference>
<dbReference type="SUPFAM" id="SSF48452">
    <property type="entry name" value="TPR-like"/>
    <property type="match status" value="2"/>
</dbReference>
<reference evidence="4" key="1">
    <citation type="submission" date="2023-05" db="EMBL/GenBank/DDBJ databases">
        <title>Limnohabitans sp. strain HM2-2 Genome sequencing and assembly.</title>
        <authorList>
            <person name="Jung Y."/>
        </authorList>
    </citation>
    <scope>NUCLEOTIDE SEQUENCE</scope>
    <source>
        <strain evidence="4">HM2-2</strain>
    </source>
</reference>
<comment type="caution">
    <text evidence="4">The sequence shown here is derived from an EMBL/GenBank/DDBJ whole genome shotgun (WGS) entry which is preliminary data.</text>
</comment>
<evidence type="ECO:0000256" key="1">
    <source>
        <dbReference type="ARBA" id="ARBA00022737"/>
    </source>
</evidence>
<protein>
    <submittedName>
        <fullName evidence="4">Tetratricopeptide repeat protein</fullName>
    </submittedName>
</protein>
<sequence length="578" mass="63229">MKFWLRLAVLSTCIAGAWAQPTAPDATKPETKSKPVASALNASLFYQVLLGELNVREGSQGAGFSILLDAARKTRDPALFQRAVDIALQARSGEAALQAAQSWKRELPQATEPNRFILQILLALNRADEAGQALAVSLNDLPAAEHIGAIASVPRLFAPLQDKQRAADVVEKALAKFVGQASTAATAWTTIGRMRRDAGQEDLAIQAALKAHAANKASAGHIVLGLTLMGSGNAALLAMLEDAMQGPALPDLRLGYARTLITQQLYAKALQQLVTLNQQHPDFLEGWLIRGLLLQDMGQTPEALQHLSHYVQLNAKNTEPENQAGQAEALMALSQMAQNQGQLEQAQKWLAQMPPSADPIKLASRQADLLAQQGRMNEARLVLSQIKTNTPEQAKRKTLAQSQWMREHRQSSHAYPLLKDALKASPDDADLASELALVTDKLQRYDEMESLLRQVMKIRPQDPQAYNALGYSLADRNVRLAEARTLIEKAVALAPKDPYIQDSLGWVAFRQGQLEEAQKVLKAAYKAKPDAEIAAHLGEVLWVMGKTQEAGTVWREGLLLKADNETLLETLKRLNFKP</sequence>
<dbReference type="RefSeq" id="WP_283225020.1">
    <property type="nucleotide sequence ID" value="NZ_JASGBH010000009.1"/>
</dbReference>
<dbReference type="InterPro" id="IPR011990">
    <property type="entry name" value="TPR-like_helical_dom_sf"/>
</dbReference>